<dbReference type="GO" id="GO:0016787">
    <property type="term" value="F:hydrolase activity"/>
    <property type="evidence" value="ECO:0007669"/>
    <property type="project" value="UniProtKB-KW"/>
</dbReference>
<reference evidence="6" key="1">
    <citation type="submission" date="2021-01" db="EMBL/GenBank/DDBJ databases">
        <authorList>
            <person name="Kaushik A."/>
        </authorList>
    </citation>
    <scope>NUCLEOTIDE SEQUENCE</scope>
    <source>
        <strain evidence="6">AG6-10EEA</strain>
    </source>
</reference>
<evidence type="ECO:0000313" key="6">
    <source>
        <dbReference type="EMBL" id="CAE6538282.1"/>
    </source>
</evidence>
<comment type="caution">
    <text evidence="6">The sequence shown here is derived from an EMBL/GenBank/DDBJ whole genome shotgun (WGS) entry which is preliminary data.</text>
</comment>
<feature type="chain" id="PRO_5034401058" description="AB hydrolase-1 domain-containing protein" evidence="3">
    <location>
        <begin position="28"/>
        <end position="591"/>
    </location>
</feature>
<protein>
    <recommendedName>
        <fullName evidence="8">AB hydrolase-1 domain-containing protein</fullName>
    </recommendedName>
</protein>
<comment type="similarity">
    <text evidence="1">Belongs to the peptidase S33 family.</text>
</comment>
<dbReference type="PANTHER" id="PTHR43248">
    <property type="entry name" value="2-SUCCINYL-6-HYDROXY-2,4-CYCLOHEXADIENE-1-CARBOXYLATE SYNTHASE"/>
    <property type="match status" value="1"/>
</dbReference>
<dbReference type="Gene3D" id="3.40.50.1820">
    <property type="entry name" value="alpha/beta hydrolase"/>
    <property type="match status" value="2"/>
</dbReference>
<evidence type="ECO:0008006" key="8">
    <source>
        <dbReference type="Google" id="ProtNLM"/>
    </source>
</evidence>
<feature type="domain" description="Peptidase S33 tripeptidyl aminopeptidase-like C-terminal" evidence="5">
    <location>
        <begin position="438"/>
        <end position="544"/>
    </location>
</feature>
<dbReference type="InterPro" id="IPR029058">
    <property type="entry name" value="AB_hydrolase_fold"/>
</dbReference>
<dbReference type="EMBL" id="CAJMXA010004254">
    <property type="protein sequence ID" value="CAE6538282.1"/>
    <property type="molecule type" value="Genomic_DNA"/>
</dbReference>
<dbReference type="SUPFAM" id="SSF53474">
    <property type="entry name" value="alpha/beta-Hydrolases"/>
    <property type="match status" value="1"/>
</dbReference>
<organism evidence="6 7">
    <name type="scientific">Rhizoctonia solani</name>
    <dbReference type="NCBI Taxonomy" id="456999"/>
    <lineage>
        <taxon>Eukaryota</taxon>
        <taxon>Fungi</taxon>
        <taxon>Dikarya</taxon>
        <taxon>Basidiomycota</taxon>
        <taxon>Agaricomycotina</taxon>
        <taxon>Agaricomycetes</taxon>
        <taxon>Cantharellales</taxon>
        <taxon>Ceratobasidiaceae</taxon>
        <taxon>Rhizoctonia</taxon>
    </lineage>
</organism>
<evidence type="ECO:0000256" key="2">
    <source>
        <dbReference type="ARBA" id="ARBA00022801"/>
    </source>
</evidence>
<dbReference type="Pfam" id="PF08386">
    <property type="entry name" value="Abhydrolase_4"/>
    <property type="match status" value="1"/>
</dbReference>
<dbReference type="AlphaFoldDB" id="A0A8H3DRW0"/>
<dbReference type="PANTHER" id="PTHR43248:SF25">
    <property type="entry name" value="AB HYDROLASE-1 DOMAIN-CONTAINING PROTEIN-RELATED"/>
    <property type="match status" value="1"/>
</dbReference>
<evidence type="ECO:0000259" key="5">
    <source>
        <dbReference type="Pfam" id="PF08386"/>
    </source>
</evidence>
<keyword evidence="2" id="KW-0378">Hydrolase</keyword>
<proteinExistence type="inferred from homology"/>
<keyword evidence="3" id="KW-0732">Signal</keyword>
<dbReference type="InterPro" id="IPR000073">
    <property type="entry name" value="AB_hydrolase_1"/>
</dbReference>
<feature type="signal peptide" evidence="3">
    <location>
        <begin position="1"/>
        <end position="27"/>
    </location>
</feature>
<dbReference type="InterPro" id="IPR051601">
    <property type="entry name" value="Serine_prot/Carboxylest_S33"/>
</dbReference>
<evidence type="ECO:0000256" key="3">
    <source>
        <dbReference type="SAM" id="SignalP"/>
    </source>
</evidence>
<dbReference type="Pfam" id="PF00561">
    <property type="entry name" value="Abhydrolase_1"/>
    <property type="match status" value="1"/>
</dbReference>
<name>A0A8H3DRW0_9AGAM</name>
<feature type="domain" description="AB hydrolase-1" evidence="4">
    <location>
        <begin position="90"/>
        <end position="262"/>
    </location>
</feature>
<sequence length="591" mass="63880">MHISNRKDAVGIGSLIIATLLVSPTQGSYIHETRRVANITWSPCPDSNDTQCAFYEVPMDYTNSGDGETVSIFMRKLSASVPSDQRLGSILVNPGGPGGSGTQWIAEAGEMMSTMIEGRYDLIGFDPRGVNLTGPSTACLDSESKFLAREYRLRILGAPIPHLGGTAERAHVGEIVALQTGQGAACAQNGNHNMLRSVGTVAVAKDMARIVEALGEDGLNYWGYSYGTVLGSTFAALFPDLVNRMVLDGVSNAESYFNDVLQWGRDGMQDGSKVLTGFLSTCAEAGPEYCAFAVPRVGSKRETTESLRERLNSLFAKLSNAPLTVPDSAAGSGIIKASDLQLAFLGTFYTPVVWSDFAQALAQLEQGNGVSLYTMLYSPYSKIIPKPYNQNIFNRSMQEVDTKESLFPILCGDSSPLNVTVDAYMDYIRELGKISPVGEQWALIGGGCFSWPFRARERYTGPWTVEKGLKKTKFPILFISGDADPVTPLASGVKMSSGFGNQSATLLIQHGYGHCSSANPSLCTAKNVRDYFLDGKVPPNGTQCTSEPGYIYPTNATNTTSKRSLNKREQGLIAAMDKMRTIRAKLMPFGF</sequence>
<evidence type="ECO:0000256" key="1">
    <source>
        <dbReference type="ARBA" id="ARBA00010088"/>
    </source>
</evidence>
<accession>A0A8H3DRW0</accession>
<dbReference type="InterPro" id="IPR013595">
    <property type="entry name" value="Pept_S33_TAP-like_C"/>
</dbReference>
<evidence type="ECO:0000313" key="7">
    <source>
        <dbReference type="Proteomes" id="UP000663853"/>
    </source>
</evidence>
<gene>
    <name evidence="6" type="ORF">RDB_LOCUS186230</name>
</gene>
<evidence type="ECO:0000259" key="4">
    <source>
        <dbReference type="Pfam" id="PF00561"/>
    </source>
</evidence>
<dbReference type="Proteomes" id="UP000663853">
    <property type="component" value="Unassembled WGS sequence"/>
</dbReference>